<dbReference type="InterPro" id="IPR049326">
    <property type="entry name" value="Rhodopsin_dom_fungi"/>
</dbReference>
<dbReference type="GeneID" id="37118121"/>
<keyword evidence="9" id="KW-1185">Reference proteome</keyword>
<comment type="similarity">
    <text evidence="5">Belongs to the SAT4 family.</text>
</comment>
<dbReference type="PANTHER" id="PTHR33048:SF47">
    <property type="entry name" value="INTEGRAL MEMBRANE PROTEIN-RELATED"/>
    <property type="match status" value="1"/>
</dbReference>
<reference evidence="8 9" key="1">
    <citation type="submission" date="2016-12" db="EMBL/GenBank/DDBJ databases">
        <title>The genomes of Aspergillus section Nigri reveals drivers in fungal speciation.</title>
        <authorList>
            <consortium name="DOE Joint Genome Institute"/>
            <person name="Vesth T.C."/>
            <person name="Nybo J."/>
            <person name="Theobald S."/>
            <person name="Brandl J."/>
            <person name="Frisvad J.C."/>
            <person name="Nielsen K.F."/>
            <person name="Lyhne E.K."/>
            <person name="Kogle M.E."/>
            <person name="Kuo A."/>
            <person name="Riley R."/>
            <person name="Clum A."/>
            <person name="Nolan M."/>
            <person name="Lipzen A."/>
            <person name="Salamov A."/>
            <person name="Henrissat B."/>
            <person name="Wiebenga A."/>
            <person name="De Vries R.P."/>
            <person name="Grigoriev I.V."/>
            <person name="Mortensen U.H."/>
            <person name="Andersen M.R."/>
            <person name="Baker S.E."/>
        </authorList>
    </citation>
    <scope>NUCLEOTIDE SEQUENCE [LARGE SCALE GENOMIC DNA]</scope>
    <source>
        <strain evidence="8 9">CBS 115572</strain>
    </source>
</reference>
<dbReference type="Pfam" id="PF20684">
    <property type="entry name" value="Fung_rhodopsin"/>
    <property type="match status" value="1"/>
</dbReference>
<evidence type="ECO:0000256" key="4">
    <source>
        <dbReference type="ARBA" id="ARBA00023136"/>
    </source>
</evidence>
<keyword evidence="3 6" id="KW-1133">Transmembrane helix</keyword>
<comment type="caution">
    <text evidence="8">The sequence shown here is derived from an EMBL/GenBank/DDBJ whole genome shotgun (WGS) entry which is preliminary data.</text>
</comment>
<evidence type="ECO:0000256" key="2">
    <source>
        <dbReference type="ARBA" id="ARBA00022692"/>
    </source>
</evidence>
<dbReference type="Proteomes" id="UP000246702">
    <property type="component" value="Unassembled WGS sequence"/>
</dbReference>
<keyword evidence="4 6" id="KW-0472">Membrane</keyword>
<dbReference type="STRING" id="1450535.A0A317VBR3"/>
<accession>A0A317VBR3</accession>
<comment type="subcellular location">
    <subcellularLocation>
        <location evidence="1">Membrane</location>
        <topology evidence="1">Multi-pass membrane protein</topology>
    </subcellularLocation>
</comment>
<dbReference type="InterPro" id="IPR052337">
    <property type="entry name" value="SAT4-like"/>
</dbReference>
<organism evidence="8 9">
    <name type="scientific">Aspergillus sclerotioniger CBS 115572</name>
    <dbReference type="NCBI Taxonomy" id="1450535"/>
    <lineage>
        <taxon>Eukaryota</taxon>
        <taxon>Fungi</taxon>
        <taxon>Dikarya</taxon>
        <taxon>Ascomycota</taxon>
        <taxon>Pezizomycotina</taxon>
        <taxon>Eurotiomycetes</taxon>
        <taxon>Eurotiomycetidae</taxon>
        <taxon>Eurotiales</taxon>
        <taxon>Aspergillaceae</taxon>
        <taxon>Aspergillus</taxon>
        <taxon>Aspergillus subgen. Circumdati</taxon>
    </lineage>
</organism>
<name>A0A317VBR3_9EURO</name>
<keyword evidence="2 6" id="KW-0812">Transmembrane</keyword>
<sequence length="165" mass="18880">MCVTLTNPCQMLYAEKLLGITCITCIKLSLLAFFHTLFSVSDTFRWCNWGMVILCIAWWLVFMIVNIFMCRPIHMMWDSIVSTEYCIARGRLCLSMGVSNIILDVMILCLPLSMLKALPLTFGQKCQVAGIFLLGRLVWIASMVQFAYIWDPTDPQYVRAPETCL</sequence>
<dbReference type="PANTHER" id="PTHR33048">
    <property type="entry name" value="PTH11-LIKE INTEGRAL MEMBRANE PROTEIN (AFU_ORTHOLOGUE AFUA_5G11245)"/>
    <property type="match status" value="1"/>
</dbReference>
<evidence type="ECO:0000259" key="7">
    <source>
        <dbReference type="Pfam" id="PF20684"/>
    </source>
</evidence>
<evidence type="ECO:0000256" key="6">
    <source>
        <dbReference type="SAM" id="Phobius"/>
    </source>
</evidence>
<feature type="transmembrane region" description="Helical" evidence="6">
    <location>
        <begin position="17"/>
        <end position="37"/>
    </location>
</feature>
<evidence type="ECO:0000256" key="5">
    <source>
        <dbReference type="ARBA" id="ARBA00038359"/>
    </source>
</evidence>
<dbReference type="AlphaFoldDB" id="A0A317VBR3"/>
<gene>
    <name evidence="8" type="ORF">BO94DRAFT_589868</name>
</gene>
<feature type="transmembrane region" description="Helical" evidence="6">
    <location>
        <begin position="127"/>
        <end position="150"/>
    </location>
</feature>
<dbReference type="RefSeq" id="XP_025463030.1">
    <property type="nucleotide sequence ID" value="XM_025615978.1"/>
</dbReference>
<protein>
    <recommendedName>
        <fullName evidence="7">Rhodopsin domain-containing protein</fullName>
    </recommendedName>
</protein>
<dbReference type="GO" id="GO:0016020">
    <property type="term" value="C:membrane"/>
    <property type="evidence" value="ECO:0007669"/>
    <property type="project" value="UniProtKB-SubCell"/>
</dbReference>
<evidence type="ECO:0000256" key="3">
    <source>
        <dbReference type="ARBA" id="ARBA00022989"/>
    </source>
</evidence>
<evidence type="ECO:0000313" key="8">
    <source>
        <dbReference type="EMBL" id="PWY71794.1"/>
    </source>
</evidence>
<evidence type="ECO:0000313" key="9">
    <source>
        <dbReference type="Proteomes" id="UP000246702"/>
    </source>
</evidence>
<feature type="transmembrane region" description="Helical" evidence="6">
    <location>
        <begin position="49"/>
        <end position="71"/>
    </location>
</feature>
<proteinExistence type="inferred from homology"/>
<dbReference type="EMBL" id="MSFK01000035">
    <property type="protein sequence ID" value="PWY71794.1"/>
    <property type="molecule type" value="Genomic_DNA"/>
</dbReference>
<evidence type="ECO:0000256" key="1">
    <source>
        <dbReference type="ARBA" id="ARBA00004141"/>
    </source>
</evidence>
<feature type="domain" description="Rhodopsin" evidence="7">
    <location>
        <begin position="11"/>
        <end position="155"/>
    </location>
</feature>
<dbReference type="OrthoDB" id="10017208at2759"/>
<feature type="transmembrane region" description="Helical" evidence="6">
    <location>
        <begin position="92"/>
        <end position="115"/>
    </location>
</feature>